<gene>
    <name evidence="1" type="ORF">DPMN_055129</name>
</gene>
<reference evidence="1" key="2">
    <citation type="submission" date="2020-11" db="EMBL/GenBank/DDBJ databases">
        <authorList>
            <person name="McCartney M.A."/>
            <person name="Auch B."/>
            <person name="Kono T."/>
            <person name="Mallez S."/>
            <person name="Becker A."/>
            <person name="Gohl D.M."/>
            <person name="Silverstein K.A.T."/>
            <person name="Koren S."/>
            <person name="Bechman K.B."/>
            <person name="Herman A."/>
            <person name="Abrahante J.E."/>
            <person name="Garbe J."/>
        </authorList>
    </citation>
    <scope>NUCLEOTIDE SEQUENCE</scope>
    <source>
        <strain evidence="1">Duluth1</strain>
        <tissue evidence="1">Whole animal</tissue>
    </source>
</reference>
<accession>A0A9D4CR34</accession>
<proteinExistence type="predicted"/>
<evidence type="ECO:0000313" key="2">
    <source>
        <dbReference type="Proteomes" id="UP000828390"/>
    </source>
</evidence>
<sequence length="288" mass="32715">MCIPCPIFSGGTAYITVHERQSDGDVKVIHQPTGGAWGGVKVDEKFFEYLEDVLGKGVLEELRKTDLEDYYTLIREFENKKRSDPISTNRLTTVRIPSSLIQIARKRQKDNSTSGNTEAFRADKLRIDSSIVKGWFETTVRPLLTHIKNLLIQENIEDVRTIMLVGGYAESLYVQNRLKEELTGINIIVPEEAGLAVVKGAVIFGQRPYIFTSRVMKYTYGIEVYDKFDERMHPKEKLVIKNGIKKVKNCFQPFVRANEGIPADHCVTHYITPMAFSDFCIQISIGES</sequence>
<organism evidence="1 2">
    <name type="scientific">Dreissena polymorpha</name>
    <name type="common">Zebra mussel</name>
    <name type="synonym">Mytilus polymorpha</name>
    <dbReference type="NCBI Taxonomy" id="45954"/>
    <lineage>
        <taxon>Eukaryota</taxon>
        <taxon>Metazoa</taxon>
        <taxon>Spiralia</taxon>
        <taxon>Lophotrochozoa</taxon>
        <taxon>Mollusca</taxon>
        <taxon>Bivalvia</taxon>
        <taxon>Autobranchia</taxon>
        <taxon>Heteroconchia</taxon>
        <taxon>Euheterodonta</taxon>
        <taxon>Imparidentia</taxon>
        <taxon>Neoheterodontei</taxon>
        <taxon>Myida</taxon>
        <taxon>Dreissenoidea</taxon>
        <taxon>Dreissenidae</taxon>
        <taxon>Dreissena</taxon>
    </lineage>
</organism>
<dbReference type="PANTHER" id="PTHR14187:SF5">
    <property type="entry name" value="HEAT SHOCK 70 KDA PROTEIN 12A"/>
    <property type="match status" value="1"/>
</dbReference>
<dbReference type="Gene3D" id="3.90.640.10">
    <property type="entry name" value="Actin, Chain A, domain 4"/>
    <property type="match status" value="1"/>
</dbReference>
<dbReference type="Proteomes" id="UP000828390">
    <property type="component" value="Unassembled WGS sequence"/>
</dbReference>
<keyword evidence="2" id="KW-1185">Reference proteome</keyword>
<dbReference type="PANTHER" id="PTHR14187">
    <property type="entry name" value="ALPHA KINASE/ELONGATION FACTOR 2 KINASE"/>
    <property type="match status" value="1"/>
</dbReference>
<evidence type="ECO:0000313" key="1">
    <source>
        <dbReference type="EMBL" id="KAH3729164.1"/>
    </source>
</evidence>
<reference evidence="1" key="1">
    <citation type="journal article" date="2019" name="bioRxiv">
        <title>The Genome of the Zebra Mussel, Dreissena polymorpha: A Resource for Invasive Species Research.</title>
        <authorList>
            <person name="McCartney M.A."/>
            <person name="Auch B."/>
            <person name="Kono T."/>
            <person name="Mallez S."/>
            <person name="Zhang Y."/>
            <person name="Obille A."/>
            <person name="Becker A."/>
            <person name="Abrahante J.E."/>
            <person name="Garbe J."/>
            <person name="Badalamenti J.P."/>
            <person name="Herman A."/>
            <person name="Mangelson H."/>
            <person name="Liachko I."/>
            <person name="Sullivan S."/>
            <person name="Sone E.D."/>
            <person name="Koren S."/>
            <person name="Silverstein K.A.T."/>
            <person name="Beckman K.B."/>
            <person name="Gohl D.M."/>
        </authorList>
    </citation>
    <scope>NUCLEOTIDE SEQUENCE</scope>
    <source>
        <strain evidence="1">Duluth1</strain>
        <tissue evidence="1">Whole animal</tissue>
    </source>
</reference>
<comment type="caution">
    <text evidence="1">The sequence shown here is derived from an EMBL/GenBank/DDBJ whole genome shotgun (WGS) entry which is preliminary data.</text>
</comment>
<dbReference type="SUPFAM" id="SSF53067">
    <property type="entry name" value="Actin-like ATPase domain"/>
    <property type="match status" value="1"/>
</dbReference>
<dbReference type="Gene3D" id="3.30.420.40">
    <property type="match status" value="2"/>
</dbReference>
<protein>
    <submittedName>
        <fullName evidence="1">Uncharacterized protein</fullName>
    </submittedName>
</protein>
<dbReference type="InterPro" id="IPR043129">
    <property type="entry name" value="ATPase_NBD"/>
</dbReference>
<name>A0A9D4CR34_DREPO</name>
<dbReference type="EMBL" id="JAIWYP010000012">
    <property type="protein sequence ID" value="KAH3729164.1"/>
    <property type="molecule type" value="Genomic_DNA"/>
</dbReference>
<dbReference type="AlphaFoldDB" id="A0A9D4CR34"/>